<feature type="transmembrane region" description="Helical" evidence="5">
    <location>
        <begin position="394"/>
        <end position="413"/>
    </location>
</feature>
<feature type="transmembrane region" description="Helical" evidence="5">
    <location>
        <begin position="324"/>
        <end position="342"/>
    </location>
</feature>
<dbReference type="Gene3D" id="1.20.1250.20">
    <property type="entry name" value="MFS general substrate transporter like domains"/>
    <property type="match status" value="1"/>
</dbReference>
<feature type="transmembrane region" description="Helical" evidence="5">
    <location>
        <begin position="131"/>
        <end position="150"/>
    </location>
</feature>
<dbReference type="InterPro" id="IPR011701">
    <property type="entry name" value="MFS"/>
</dbReference>
<dbReference type="InterPro" id="IPR020846">
    <property type="entry name" value="MFS_dom"/>
</dbReference>
<feature type="transmembrane region" description="Helical" evidence="5">
    <location>
        <begin position="419"/>
        <end position="438"/>
    </location>
</feature>
<keyword evidence="3 5" id="KW-1133">Transmembrane helix</keyword>
<name>A0ABZ2U6D8_9ACTN</name>
<feature type="transmembrane region" description="Helical" evidence="5">
    <location>
        <begin position="258"/>
        <end position="281"/>
    </location>
</feature>
<evidence type="ECO:0000259" key="6">
    <source>
        <dbReference type="PROSITE" id="PS50850"/>
    </source>
</evidence>
<dbReference type="PANTHER" id="PTHR42718">
    <property type="entry name" value="MAJOR FACILITATOR SUPERFAMILY MULTIDRUG TRANSPORTER MFSC"/>
    <property type="match status" value="1"/>
</dbReference>
<feature type="transmembrane region" description="Helical" evidence="5">
    <location>
        <begin position="215"/>
        <end position="238"/>
    </location>
</feature>
<dbReference type="EMBL" id="CP136137">
    <property type="protein sequence ID" value="WYY09319.1"/>
    <property type="molecule type" value="Genomic_DNA"/>
</dbReference>
<dbReference type="Gene3D" id="1.20.1720.10">
    <property type="entry name" value="Multidrug resistance protein D"/>
    <property type="match status" value="1"/>
</dbReference>
<dbReference type="Proteomes" id="UP001479933">
    <property type="component" value="Chromosome"/>
</dbReference>
<feature type="domain" description="Major facilitator superfamily (MFS) profile" evidence="6">
    <location>
        <begin position="6"/>
        <end position="442"/>
    </location>
</feature>
<evidence type="ECO:0000313" key="8">
    <source>
        <dbReference type="Proteomes" id="UP001479933"/>
    </source>
</evidence>
<feature type="transmembrane region" description="Helical" evidence="5">
    <location>
        <begin position="293"/>
        <end position="312"/>
    </location>
</feature>
<evidence type="ECO:0000256" key="2">
    <source>
        <dbReference type="ARBA" id="ARBA00022692"/>
    </source>
</evidence>
<dbReference type="Pfam" id="PF07690">
    <property type="entry name" value="MFS_1"/>
    <property type="match status" value="1"/>
</dbReference>
<feature type="transmembrane region" description="Helical" evidence="5">
    <location>
        <begin position="72"/>
        <end position="91"/>
    </location>
</feature>
<comment type="subcellular location">
    <subcellularLocation>
        <location evidence="1">Cell membrane</location>
        <topology evidence="1">Multi-pass membrane protein</topology>
    </subcellularLocation>
</comment>
<keyword evidence="2 5" id="KW-0812">Transmembrane</keyword>
<dbReference type="InterPro" id="IPR036259">
    <property type="entry name" value="MFS_trans_sf"/>
</dbReference>
<keyword evidence="4 5" id="KW-0472">Membrane</keyword>
<feature type="transmembrane region" description="Helical" evidence="5">
    <location>
        <begin position="156"/>
        <end position="179"/>
    </location>
</feature>
<feature type="transmembrane region" description="Helical" evidence="5">
    <location>
        <begin position="97"/>
        <end position="119"/>
    </location>
</feature>
<evidence type="ECO:0000256" key="1">
    <source>
        <dbReference type="ARBA" id="ARBA00004651"/>
    </source>
</evidence>
<proteinExistence type="predicted"/>
<protein>
    <submittedName>
        <fullName evidence="7">MFS transporter</fullName>
    </submittedName>
</protein>
<accession>A0ABZ2U6D8</accession>
<dbReference type="SUPFAM" id="SSF103473">
    <property type="entry name" value="MFS general substrate transporter"/>
    <property type="match status" value="1"/>
</dbReference>
<evidence type="ECO:0000256" key="4">
    <source>
        <dbReference type="ARBA" id="ARBA00023136"/>
    </source>
</evidence>
<organism evidence="7 8">
    <name type="scientific">Gordonia hydrophobica</name>
    <dbReference type="NCBI Taxonomy" id="40516"/>
    <lineage>
        <taxon>Bacteria</taxon>
        <taxon>Bacillati</taxon>
        <taxon>Actinomycetota</taxon>
        <taxon>Actinomycetes</taxon>
        <taxon>Mycobacteriales</taxon>
        <taxon>Gordoniaceae</taxon>
        <taxon>Gordonia</taxon>
    </lineage>
</organism>
<evidence type="ECO:0000256" key="3">
    <source>
        <dbReference type="ARBA" id="ARBA00022989"/>
    </source>
</evidence>
<feature type="transmembrane region" description="Helical" evidence="5">
    <location>
        <begin position="191"/>
        <end position="209"/>
    </location>
</feature>
<gene>
    <name evidence="7" type="ORF">RVF87_09775</name>
</gene>
<evidence type="ECO:0000256" key="5">
    <source>
        <dbReference type="SAM" id="Phobius"/>
    </source>
</evidence>
<dbReference type="PROSITE" id="PS50850">
    <property type="entry name" value="MFS"/>
    <property type="match status" value="1"/>
</dbReference>
<reference evidence="7 8" key="1">
    <citation type="journal article" date="2023" name="Virus Evol.">
        <title>Computational host range prediction-The good, the bad, and the ugly.</title>
        <authorList>
            <person name="Howell A.A."/>
            <person name="Versoza C.J."/>
            <person name="Pfeifer S.P."/>
        </authorList>
    </citation>
    <scope>NUCLEOTIDE SEQUENCE [LARGE SCALE GENOMIC DNA]</scope>
    <source>
        <strain evidence="7 8">1610/1b</strain>
    </source>
</reference>
<evidence type="ECO:0000313" key="7">
    <source>
        <dbReference type="EMBL" id="WYY09319.1"/>
    </source>
</evidence>
<dbReference type="RefSeq" id="WP_157085998.1">
    <property type="nucleotide sequence ID" value="NZ_CP136137.1"/>
</dbReference>
<feature type="transmembrane region" description="Helical" evidence="5">
    <location>
        <begin position="41"/>
        <end position="60"/>
    </location>
</feature>
<dbReference type="PANTHER" id="PTHR42718:SF40">
    <property type="entry name" value="METHYLENOMYCIN A RESISTANCE PROTEIN"/>
    <property type="match status" value="1"/>
</dbReference>
<sequence length="461" mass="46462">MRTRLVLLTGLLGSFIITLDVMIVGVSLPSIEADLGAGATGLQWVVDAYTLAFAALLMAAGGVTDRIGAKKAYAIGVAVFTVASVVCGVAPEIEILIGARLLQGAGAALMMPASVTLISTGFRDPAERARAIGVWAVGGSIGAAAGPIVGGAMSAVSWRAVFLMNIPIGIIILVLLIGVGRSPTNAVKLSAAGHLAIFIALGAATFVAIEGGVHGFTSGSVVVAAAAGLAAIIAFVALQKWGSRPVLPRKILRSRNVILTSLVGFAAIGTLFGMVFLFSLYLQQARGLSSFEAGLVFMPMAVTAVGANIVSVRLAERWGPRSPVILGMLVSAVGLALLAFAPSDAPPWWLAIVMVPAGMAGPLAMPSAIGLLVNSVSHENSGTATALFNAIRQFGGATAVAVFGALIAGDLGMESGMRIGLILGVLCVVAAGVAALYLKPPVDVVLVSGPTPSAESDPVAN</sequence>
<feature type="transmembrane region" description="Helical" evidence="5">
    <location>
        <begin position="348"/>
        <end position="373"/>
    </location>
</feature>
<keyword evidence="8" id="KW-1185">Reference proteome</keyword>